<dbReference type="GO" id="GO:0051082">
    <property type="term" value="F:unfolded protein binding"/>
    <property type="evidence" value="ECO:0007669"/>
    <property type="project" value="InterPro"/>
</dbReference>
<dbReference type="PANTHER" id="PTHR43096">
    <property type="entry name" value="DNAJ HOMOLOG 1, MITOCHONDRIAL-RELATED"/>
    <property type="match status" value="1"/>
</dbReference>
<dbReference type="SUPFAM" id="SSF49493">
    <property type="entry name" value="HSP40/DnaJ peptide-binding domain"/>
    <property type="match status" value="2"/>
</dbReference>
<dbReference type="GO" id="GO:0042026">
    <property type="term" value="P:protein refolding"/>
    <property type="evidence" value="ECO:0007669"/>
    <property type="project" value="TreeGrafter"/>
</dbReference>
<dbReference type="PANTHER" id="PTHR43096:SF52">
    <property type="entry name" value="DNAJ HOMOLOG 1, MITOCHONDRIAL-RELATED"/>
    <property type="match status" value="1"/>
</dbReference>
<evidence type="ECO:0000313" key="8">
    <source>
        <dbReference type="Proteomes" id="UP000178857"/>
    </source>
</evidence>
<organism evidence="7 8">
    <name type="scientific">Candidatus Roizmanbacteria bacterium RIFCSPLOWO2_01_FULL_44_13</name>
    <dbReference type="NCBI Taxonomy" id="1802069"/>
    <lineage>
        <taxon>Bacteria</taxon>
        <taxon>Candidatus Roizmaniibacteriota</taxon>
    </lineage>
</organism>
<keyword evidence="2" id="KW-0677">Repeat</keyword>
<dbReference type="CDD" id="cd06257">
    <property type="entry name" value="DnaJ"/>
    <property type="match status" value="1"/>
</dbReference>
<dbReference type="Gene3D" id="2.60.260.20">
    <property type="entry name" value="Urease metallochaperone UreE, N-terminal domain"/>
    <property type="match status" value="2"/>
</dbReference>
<dbReference type="STRING" id="1802069.A2970_01400"/>
<dbReference type="PROSITE" id="PS50076">
    <property type="entry name" value="DNAJ_2"/>
    <property type="match status" value="1"/>
</dbReference>
<dbReference type="PROSITE" id="PS00636">
    <property type="entry name" value="DNAJ_1"/>
    <property type="match status" value="1"/>
</dbReference>
<name>A0A1F7JAM3_9BACT</name>
<dbReference type="InterPro" id="IPR008971">
    <property type="entry name" value="HSP40/DnaJ_pept-bd"/>
</dbReference>
<comment type="caution">
    <text evidence="7">The sequence shown here is derived from an EMBL/GenBank/DDBJ whole genome shotgun (WGS) entry which is preliminary data.</text>
</comment>
<evidence type="ECO:0000256" key="1">
    <source>
        <dbReference type="ARBA" id="ARBA00022723"/>
    </source>
</evidence>
<keyword evidence="1" id="KW-0479">Metal-binding</keyword>
<keyword evidence="4" id="KW-0862">Zinc</keyword>
<dbReference type="InterPro" id="IPR018253">
    <property type="entry name" value="DnaJ_domain_CS"/>
</dbReference>
<sequence>MADYYEVLGVGKNASDHEIKTAYRKQALKWHPDRNKSPVAHEKFKEINKAFEVLSNPQKREMYNQYGESAFKGNAPGGGPAGAGGQYYQQGPFKVYTNFGGEGNPFENFDFGGFSDPFDIFEQFFGFQSPFSRGGRRQPREVFQITISFEEAVHGVQKETVVKGDKKTIRIPAGVDDGMIIRFSDFDLQVRVRPHKSFKRQGQDIYLEQEISYPTAVLGGVVEVETIDSPVRLKVRPGTQPGTTVRLHGQGVPFPNSNRRGDQYVIYKIAVPERISHKTKKILEELKNTSD</sequence>
<dbReference type="AlphaFoldDB" id="A0A1F7JAM3"/>
<keyword evidence="3" id="KW-0863">Zinc-finger</keyword>
<keyword evidence="5" id="KW-0143">Chaperone</keyword>
<dbReference type="Proteomes" id="UP000178857">
    <property type="component" value="Unassembled WGS sequence"/>
</dbReference>
<dbReference type="EMBL" id="MGAT01000017">
    <property type="protein sequence ID" value="OGK52659.1"/>
    <property type="molecule type" value="Genomic_DNA"/>
</dbReference>
<dbReference type="InterPro" id="IPR002939">
    <property type="entry name" value="DnaJ_C"/>
</dbReference>
<dbReference type="InterPro" id="IPR001623">
    <property type="entry name" value="DnaJ_domain"/>
</dbReference>
<proteinExistence type="predicted"/>
<dbReference type="Pfam" id="PF01556">
    <property type="entry name" value="DnaJ_C"/>
    <property type="match status" value="1"/>
</dbReference>
<evidence type="ECO:0000256" key="2">
    <source>
        <dbReference type="ARBA" id="ARBA00022737"/>
    </source>
</evidence>
<dbReference type="GO" id="GO:0005737">
    <property type="term" value="C:cytoplasm"/>
    <property type="evidence" value="ECO:0007669"/>
    <property type="project" value="TreeGrafter"/>
</dbReference>
<accession>A0A1F7JAM3</accession>
<dbReference type="FunFam" id="2.60.260.20:FF:000005">
    <property type="entry name" value="Chaperone protein dnaJ 1, mitochondrial"/>
    <property type="match status" value="1"/>
</dbReference>
<dbReference type="GO" id="GO:0008270">
    <property type="term" value="F:zinc ion binding"/>
    <property type="evidence" value="ECO:0007669"/>
    <property type="project" value="UniProtKB-KW"/>
</dbReference>
<protein>
    <recommendedName>
        <fullName evidence="6">J domain-containing protein</fullName>
    </recommendedName>
</protein>
<dbReference type="InterPro" id="IPR036869">
    <property type="entry name" value="J_dom_sf"/>
</dbReference>
<dbReference type="SUPFAM" id="SSF46565">
    <property type="entry name" value="Chaperone J-domain"/>
    <property type="match status" value="1"/>
</dbReference>
<evidence type="ECO:0000313" key="7">
    <source>
        <dbReference type="EMBL" id="OGK52659.1"/>
    </source>
</evidence>
<dbReference type="CDD" id="cd10747">
    <property type="entry name" value="DnaJ_C"/>
    <property type="match status" value="1"/>
</dbReference>
<evidence type="ECO:0000259" key="6">
    <source>
        <dbReference type="PROSITE" id="PS50076"/>
    </source>
</evidence>
<dbReference type="Gene3D" id="1.10.287.110">
    <property type="entry name" value="DnaJ domain"/>
    <property type="match status" value="1"/>
</dbReference>
<reference evidence="7 8" key="1">
    <citation type="journal article" date="2016" name="Nat. Commun.">
        <title>Thousands of microbial genomes shed light on interconnected biogeochemical processes in an aquifer system.</title>
        <authorList>
            <person name="Anantharaman K."/>
            <person name="Brown C.T."/>
            <person name="Hug L.A."/>
            <person name="Sharon I."/>
            <person name="Castelle C.J."/>
            <person name="Probst A.J."/>
            <person name="Thomas B.C."/>
            <person name="Singh A."/>
            <person name="Wilkins M.J."/>
            <person name="Karaoz U."/>
            <person name="Brodie E.L."/>
            <person name="Williams K.H."/>
            <person name="Hubbard S.S."/>
            <person name="Banfield J.F."/>
        </authorList>
    </citation>
    <scope>NUCLEOTIDE SEQUENCE [LARGE SCALE GENOMIC DNA]</scope>
</reference>
<evidence type="ECO:0000256" key="4">
    <source>
        <dbReference type="ARBA" id="ARBA00022833"/>
    </source>
</evidence>
<evidence type="ECO:0000256" key="5">
    <source>
        <dbReference type="ARBA" id="ARBA00023186"/>
    </source>
</evidence>
<gene>
    <name evidence="7" type="ORF">A2970_01400</name>
</gene>
<dbReference type="PRINTS" id="PR00625">
    <property type="entry name" value="JDOMAIN"/>
</dbReference>
<dbReference type="SMART" id="SM00271">
    <property type="entry name" value="DnaJ"/>
    <property type="match status" value="1"/>
</dbReference>
<evidence type="ECO:0000256" key="3">
    <source>
        <dbReference type="ARBA" id="ARBA00022771"/>
    </source>
</evidence>
<dbReference type="Pfam" id="PF00226">
    <property type="entry name" value="DnaJ"/>
    <property type="match status" value="1"/>
</dbReference>
<feature type="domain" description="J" evidence="6">
    <location>
        <begin position="3"/>
        <end position="67"/>
    </location>
</feature>